<keyword evidence="2" id="KW-0808">Transferase</keyword>
<name>A0A1H4GHJ1_9BACT</name>
<keyword evidence="3" id="KW-1185">Reference proteome</keyword>
<reference evidence="3" key="1">
    <citation type="submission" date="2016-10" db="EMBL/GenBank/DDBJ databases">
        <authorList>
            <person name="Varghese N."/>
            <person name="Submissions S."/>
        </authorList>
    </citation>
    <scope>NUCLEOTIDE SEQUENCE [LARGE SCALE GENOMIC DNA]</scope>
    <source>
        <strain evidence="3">DSM 23920</strain>
    </source>
</reference>
<keyword evidence="2" id="KW-0418">Kinase</keyword>
<dbReference type="AlphaFoldDB" id="A0A1H4GHJ1"/>
<dbReference type="EMBL" id="FNRL01000039">
    <property type="protein sequence ID" value="SEB08328.1"/>
    <property type="molecule type" value="Genomic_DNA"/>
</dbReference>
<protein>
    <submittedName>
        <fullName evidence="2">cAMP-binding domain of CRP or a regulatory subunit of cAMP-dependent protein kinases</fullName>
    </submittedName>
</protein>
<dbReference type="PROSITE" id="PS50042">
    <property type="entry name" value="CNMP_BINDING_3"/>
    <property type="match status" value="1"/>
</dbReference>
<dbReference type="GO" id="GO:0016301">
    <property type="term" value="F:kinase activity"/>
    <property type="evidence" value="ECO:0007669"/>
    <property type="project" value="UniProtKB-KW"/>
</dbReference>
<dbReference type="Gene3D" id="2.60.120.10">
    <property type="entry name" value="Jelly Rolls"/>
    <property type="match status" value="1"/>
</dbReference>
<organism evidence="2 3">
    <name type="scientific">Chitinophaga terrae</name>
    <name type="common">ex Kim and Jung 2007</name>
    <dbReference type="NCBI Taxonomy" id="408074"/>
    <lineage>
        <taxon>Bacteria</taxon>
        <taxon>Pseudomonadati</taxon>
        <taxon>Bacteroidota</taxon>
        <taxon>Chitinophagia</taxon>
        <taxon>Chitinophagales</taxon>
        <taxon>Chitinophagaceae</taxon>
        <taxon>Chitinophaga</taxon>
    </lineage>
</organism>
<evidence type="ECO:0000259" key="1">
    <source>
        <dbReference type="PROSITE" id="PS50042"/>
    </source>
</evidence>
<gene>
    <name evidence="2" type="ORF">SAMN05660909_05282</name>
</gene>
<evidence type="ECO:0000313" key="2">
    <source>
        <dbReference type="EMBL" id="SEB08328.1"/>
    </source>
</evidence>
<dbReference type="SUPFAM" id="SSF51206">
    <property type="entry name" value="cAMP-binding domain-like"/>
    <property type="match status" value="1"/>
</dbReference>
<dbReference type="OrthoDB" id="758145at2"/>
<dbReference type="STRING" id="408074.SAMN05660909_05282"/>
<dbReference type="CDD" id="cd00038">
    <property type="entry name" value="CAP_ED"/>
    <property type="match status" value="1"/>
</dbReference>
<dbReference type="Proteomes" id="UP000199656">
    <property type="component" value="Unassembled WGS sequence"/>
</dbReference>
<sequence length="195" mass="22305">MEDLISYLLQFGHLNQQQIDLIKAKASERNLPKGSYFSEAGKIAKHIGFVTEGVLMICYYNNKGEEIVHHFVDENHFVVDLESFNHGIPSMIYIQAVTDCKLITLSQENFQELSKTIIDWDKIISKVTIKTLLDKVNVVQPKLNTDAKTRYLDFLKNSPNLANRVPLVYIASYLGITATSLSRIRKNIRQFQKGK</sequence>
<evidence type="ECO:0000313" key="3">
    <source>
        <dbReference type="Proteomes" id="UP000199656"/>
    </source>
</evidence>
<dbReference type="InterPro" id="IPR018490">
    <property type="entry name" value="cNMP-bd_dom_sf"/>
</dbReference>
<dbReference type="InterPro" id="IPR000595">
    <property type="entry name" value="cNMP-bd_dom"/>
</dbReference>
<dbReference type="InterPro" id="IPR014710">
    <property type="entry name" value="RmlC-like_jellyroll"/>
</dbReference>
<dbReference type="RefSeq" id="WP_089765740.1">
    <property type="nucleotide sequence ID" value="NZ_BKAT01000062.1"/>
</dbReference>
<dbReference type="Pfam" id="PF00027">
    <property type="entry name" value="cNMP_binding"/>
    <property type="match status" value="1"/>
</dbReference>
<feature type="domain" description="Cyclic nucleotide-binding" evidence="1">
    <location>
        <begin position="10"/>
        <end position="113"/>
    </location>
</feature>
<proteinExistence type="predicted"/>
<accession>A0A1H4GHJ1</accession>